<dbReference type="AlphaFoldDB" id="A0A8E2BFZ4"/>
<proteinExistence type="predicted"/>
<dbReference type="Gene3D" id="2.60.120.10">
    <property type="entry name" value="Jelly Rolls"/>
    <property type="match status" value="1"/>
</dbReference>
<dbReference type="SUPFAM" id="SSF47413">
    <property type="entry name" value="lambda repressor-like DNA-binding domains"/>
    <property type="match status" value="1"/>
</dbReference>
<dbReference type="Proteomes" id="UP000532373">
    <property type="component" value="Unassembled WGS sequence"/>
</dbReference>
<evidence type="ECO:0000313" key="4">
    <source>
        <dbReference type="Proteomes" id="UP000532373"/>
    </source>
</evidence>
<name>A0A8E2BFZ4_9HYPH</name>
<dbReference type="InterPro" id="IPR013096">
    <property type="entry name" value="Cupin_2"/>
</dbReference>
<comment type="caution">
    <text evidence="3">The sequence shown here is derived from an EMBL/GenBank/DDBJ whole genome shotgun (WGS) entry which is preliminary data.</text>
</comment>
<keyword evidence="1" id="KW-0238">DNA-binding</keyword>
<dbReference type="PROSITE" id="PS50943">
    <property type="entry name" value="HTH_CROC1"/>
    <property type="match status" value="1"/>
</dbReference>
<evidence type="ECO:0000256" key="1">
    <source>
        <dbReference type="ARBA" id="ARBA00023125"/>
    </source>
</evidence>
<evidence type="ECO:0000313" key="3">
    <source>
        <dbReference type="EMBL" id="MBB6468565.1"/>
    </source>
</evidence>
<dbReference type="GO" id="GO:0003700">
    <property type="term" value="F:DNA-binding transcription factor activity"/>
    <property type="evidence" value="ECO:0007669"/>
    <property type="project" value="TreeGrafter"/>
</dbReference>
<dbReference type="PANTHER" id="PTHR46797:SF1">
    <property type="entry name" value="METHYLPHOSPHONATE SYNTHASE"/>
    <property type="match status" value="1"/>
</dbReference>
<dbReference type="InterPro" id="IPR001387">
    <property type="entry name" value="Cro/C1-type_HTH"/>
</dbReference>
<accession>A0A8E2BFZ4</accession>
<dbReference type="CDD" id="cd02209">
    <property type="entry name" value="cupin_XRE_C"/>
    <property type="match status" value="1"/>
</dbReference>
<dbReference type="SUPFAM" id="SSF51182">
    <property type="entry name" value="RmlC-like cupins"/>
    <property type="match status" value="1"/>
</dbReference>
<dbReference type="PANTHER" id="PTHR46797">
    <property type="entry name" value="HTH-TYPE TRANSCRIPTIONAL REGULATOR"/>
    <property type="match status" value="1"/>
</dbReference>
<dbReference type="InterPro" id="IPR011051">
    <property type="entry name" value="RmlC_Cupin_sf"/>
</dbReference>
<gene>
    <name evidence="3" type="ORF">HNQ96_004449</name>
</gene>
<dbReference type="GO" id="GO:0005829">
    <property type="term" value="C:cytosol"/>
    <property type="evidence" value="ECO:0007669"/>
    <property type="project" value="TreeGrafter"/>
</dbReference>
<reference evidence="3 4" key="1">
    <citation type="submission" date="2020-08" db="EMBL/GenBank/DDBJ databases">
        <title>Genomic Encyclopedia of Type Strains, Phase IV (KMG-IV): sequencing the most valuable type-strain genomes for metagenomic binning, comparative biology and taxonomic classification.</title>
        <authorList>
            <person name="Goeker M."/>
        </authorList>
    </citation>
    <scope>NUCLEOTIDE SEQUENCE [LARGE SCALE GENOMIC DNA]</scope>
    <source>
        <strain evidence="3 4">DSM 17454</strain>
    </source>
</reference>
<dbReference type="InterPro" id="IPR010982">
    <property type="entry name" value="Lambda_DNA-bd_dom_sf"/>
</dbReference>
<dbReference type="EMBL" id="JACHGI010000011">
    <property type="protein sequence ID" value="MBB6468565.1"/>
    <property type="molecule type" value="Genomic_DNA"/>
</dbReference>
<dbReference type="Pfam" id="PF07883">
    <property type="entry name" value="Cupin_2"/>
    <property type="match status" value="1"/>
</dbReference>
<protein>
    <submittedName>
        <fullName evidence="3">Transcriptional regulator with XRE-family HTH domain</fullName>
    </submittedName>
</protein>
<dbReference type="InterPro" id="IPR050807">
    <property type="entry name" value="TransReg_Diox_bact_type"/>
</dbReference>
<feature type="domain" description="HTH cro/C1-type" evidence="2">
    <location>
        <begin position="51"/>
        <end position="105"/>
    </location>
</feature>
<dbReference type="Gene3D" id="1.10.260.40">
    <property type="entry name" value="lambda repressor-like DNA-binding domains"/>
    <property type="match status" value="1"/>
</dbReference>
<dbReference type="Pfam" id="PF01381">
    <property type="entry name" value="HTH_3"/>
    <property type="match status" value="1"/>
</dbReference>
<sequence length="233" mass="25387">MSTVPAYPARAVSFSRIGHVAGMKAAALLQDPHALRARGENELQAAIGREVRASRKRHGMTACELADAANISVGMMSKIENGLRSASLSTLQALSRALCVPLTALLRGYEEERGAVFVKAGAEVAVERRGTRAGHQYNLLGYIESSFNPVAVEPYLITLSDDTDTFPLFQHEGMEFLYLLEGEMTYRHGTNLYPMAAGDSLLFEADCPHGPEHLSRRPIRLLSIISYPQGGEV</sequence>
<dbReference type="GO" id="GO:0003677">
    <property type="term" value="F:DNA binding"/>
    <property type="evidence" value="ECO:0007669"/>
    <property type="project" value="UniProtKB-KW"/>
</dbReference>
<evidence type="ECO:0000259" key="2">
    <source>
        <dbReference type="PROSITE" id="PS50943"/>
    </source>
</evidence>
<dbReference type="SMART" id="SM00530">
    <property type="entry name" value="HTH_XRE"/>
    <property type="match status" value="1"/>
</dbReference>
<organism evidence="3 4">
    <name type="scientific">Aminobacter carboxidus</name>
    <dbReference type="NCBI Taxonomy" id="376165"/>
    <lineage>
        <taxon>Bacteria</taxon>
        <taxon>Pseudomonadati</taxon>
        <taxon>Pseudomonadota</taxon>
        <taxon>Alphaproteobacteria</taxon>
        <taxon>Hyphomicrobiales</taxon>
        <taxon>Phyllobacteriaceae</taxon>
        <taxon>Aminobacter</taxon>
    </lineage>
</organism>
<dbReference type="CDD" id="cd00093">
    <property type="entry name" value="HTH_XRE"/>
    <property type="match status" value="1"/>
</dbReference>
<dbReference type="InterPro" id="IPR014710">
    <property type="entry name" value="RmlC-like_jellyroll"/>
</dbReference>